<proteinExistence type="predicted"/>
<dbReference type="GO" id="GO:0016020">
    <property type="term" value="C:membrane"/>
    <property type="evidence" value="ECO:0007669"/>
    <property type="project" value="UniProtKB-SubCell"/>
</dbReference>
<dbReference type="InterPro" id="IPR013083">
    <property type="entry name" value="Znf_RING/FYVE/PHD"/>
</dbReference>
<evidence type="ECO:0000256" key="9">
    <source>
        <dbReference type="ARBA" id="ARBA00023136"/>
    </source>
</evidence>
<protein>
    <recommendedName>
        <fullName evidence="11">RING-CH-type domain-containing protein</fullName>
    </recommendedName>
</protein>
<dbReference type="EMBL" id="JARKHS020019315">
    <property type="protein sequence ID" value="KAK8771780.1"/>
    <property type="molecule type" value="Genomic_DNA"/>
</dbReference>
<dbReference type="GO" id="GO:0004842">
    <property type="term" value="F:ubiquitin-protein transferase activity"/>
    <property type="evidence" value="ECO:0007669"/>
    <property type="project" value="TreeGrafter"/>
</dbReference>
<dbReference type="PROSITE" id="PS51292">
    <property type="entry name" value="ZF_RING_CH"/>
    <property type="match status" value="1"/>
</dbReference>
<reference evidence="12 13" key="1">
    <citation type="journal article" date="2023" name="Arcadia Sci">
        <title>De novo assembly of a long-read Amblyomma americanum tick genome.</title>
        <authorList>
            <person name="Chou S."/>
            <person name="Poskanzer K.E."/>
            <person name="Rollins M."/>
            <person name="Thuy-Boun P.S."/>
        </authorList>
    </citation>
    <scope>NUCLEOTIDE SEQUENCE [LARGE SCALE GENOMIC DNA]</scope>
    <source>
        <strain evidence="12">F_SG_1</strain>
        <tissue evidence="12">Salivary glands</tissue>
    </source>
</reference>
<organism evidence="12 13">
    <name type="scientific">Amblyomma americanum</name>
    <name type="common">Lone star tick</name>
    <dbReference type="NCBI Taxonomy" id="6943"/>
    <lineage>
        <taxon>Eukaryota</taxon>
        <taxon>Metazoa</taxon>
        <taxon>Ecdysozoa</taxon>
        <taxon>Arthropoda</taxon>
        <taxon>Chelicerata</taxon>
        <taxon>Arachnida</taxon>
        <taxon>Acari</taxon>
        <taxon>Parasitiformes</taxon>
        <taxon>Ixodida</taxon>
        <taxon>Ixodoidea</taxon>
        <taxon>Ixodidae</taxon>
        <taxon>Amblyomminae</taxon>
        <taxon>Amblyomma</taxon>
    </lineage>
</organism>
<dbReference type="GO" id="GO:0008270">
    <property type="term" value="F:zinc ion binding"/>
    <property type="evidence" value="ECO:0007669"/>
    <property type="project" value="UniProtKB-KW"/>
</dbReference>
<keyword evidence="6" id="KW-0833">Ubl conjugation pathway</keyword>
<name>A0AAQ4EAW6_AMBAM</name>
<evidence type="ECO:0000313" key="13">
    <source>
        <dbReference type="Proteomes" id="UP001321473"/>
    </source>
</evidence>
<feature type="transmembrane region" description="Helical" evidence="10">
    <location>
        <begin position="114"/>
        <end position="140"/>
    </location>
</feature>
<dbReference type="SUPFAM" id="SSF57850">
    <property type="entry name" value="RING/U-box"/>
    <property type="match status" value="1"/>
</dbReference>
<evidence type="ECO:0000256" key="2">
    <source>
        <dbReference type="ARBA" id="ARBA00022679"/>
    </source>
</evidence>
<keyword evidence="9 10" id="KW-0472">Membrane</keyword>
<evidence type="ECO:0000256" key="6">
    <source>
        <dbReference type="ARBA" id="ARBA00022786"/>
    </source>
</evidence>
<evidence type="ECO:0000256" key="5">
    <source>
        <dbReference type="ARBA" id="ARBA00022771"/>
    </source>
</evidence>
<evidence type="ECO:0000256" key="4">
    <source>
        <dbReference type="ARBA" id="ARBA00022723"/>
    </source>
</evidence>
<evidence type="ECO:0000256" key="1">
    <source>
        <dbReference type="ARBA" id="ARBA00004141"/>
    </source>
</evidence>
<dbReference type="GO" id="GO:0016567">
    <property type="term" value="P:protein ubiquitination"/>
    <property type="evidence" value="ECO:0007669"/>
    <property type="project" value="TreeGrafter"/>
</dbReference>
<evidence type="ECO:0000256" key="8">
    <source>
        <dbReference type="ARBA" id="ARBA00022989"/>
    </source>
</evidence>
<gene>
    <name evidence="12" type="ORF">V5799_024975</name>
</gene>
<sequence>MAWSELRAEKGLSCSAQACTSADAYDGSENADETSTMKKSRTCRMSFRGSHVGSLLSPCNCRGTIGLVHKECLEEWLSRRNTDECSICSYQFEVERPPISILDWIREPRRQGNLWCILVEMLLSLLGTILLLVSAFLFAVQAFSGISPVLGCVLTGIIMVLAGLMCIAHIYLMVFNTTDSTTCIVTLSSRAIISFEVPFDDTYELSRDESFLGSVTPSAPARSQRKFIIFKENLELFQVCRQYQAACKVLKIVTGSPIHVTAVCMKQHRLT</sequence>
<dbReference type="Pfam" id="PF12906">
    <property type="entry name" value="RINGv"/>
    <property type="match status" value="1"/>
</dbReference>
<comment type="subcellular location">
    <subcellularLocation>
        <location evidence="1">Membrane</location>
        <topology evidence="1">Multi-pass membrane protein</topology>
    </subcellularLocation>
</comment>
<keyword evidence="5" id="KW-0863">Zinc-finger</keyword>
<accession>A0AAQ4EAW6</accession>
<comment type="caution">
    <text evidence="12">The sequence shown here is derived from an EMBL/GenBank/DDBJ whole genome shotgun (WGS) entry which is preliminary data.</text>
</comment>
<evidence type="ECO:0000256" key="10">
    <source>
        <dbReference type="SAM" id="Phobius"/>
    </source>
</evidence>
<dbReference type="PANTHER" id="PTHR46065:SF3">
    <property type="entry name" value="FI20425P1"/>
    <property type="match status" value="1"/>
</dbReference>
<evidence type="ECO:0000256" key="3">
    <source>
        <dbReference type="ARBA" id="ARBA00022692"/>
    </source>
</evidence>
<keyword evidence="8 10" id="KW-1133">Transmembrane helix</keyword>
<dbReference type="InterPro" id="IPR011016">
    <property type="entry name" value="Znf_RING-CH"/>
</dbReference>
<evidence type="ECO:0000259" key="11">
    <source>
        <dbReference type="PROSITE" id="PS51292"/>
    </source>
</evidence>
<evidence type="ECO:0000313" key="12">
    <source>
        <dbReference type="EMBL" id="KAK8771780.1"/>
    </source>
</evidence>
<keyword evidence="4" id="KW-0479">Metal-binding</keyword>
<dbReference type="AlphaFoldDB" id="A0AAQ4EAW6"/>
<dbReference type="Gene3D" id="3.30.40.10">
    <property type="entry name" value="Zinc/RING finger domain, C3HC4 (zinc finger)"/>
    <property type="match status" value="1"/>
</dbReference>
<feature type="transmembrane region" description="Helical" evidence="10">
    <location>
        <begin position="146"/>
        <end position="172"/>
    </location>
</feature>
<dbReference type="PANTHER" id="PTHR46065">
    <property type="entry name" value="E3 UBIQUITIN-PROTEIN LIGASE MARCH 2/3 FAMILY MEMBER"/>
    <property type="match status" value="1"/>
</dbReference>
<feature type="domain" description="RING-CH-type" evidence="11">
    <location>
        <begin position="35"/>
        <end position="95"/>
    </location>
</feature>
<dbReference type="SMART" id="SM00744">
    <property type="entry name" value="RINGv"/>
    <property type="match status" value="1"/>
</dbReference>
<keyword evidence="3 10" id="KW-0812">Transmembrane</keyword>
<keyword evidence="2" id="KW-0808">Transferase</keyword>
<dbReference type="Proteomes" id="UP001321473">
    <property type="component" value="Unassembled WGS sequence"/>
</dbReference>
<keyword evidence="13" id="KW-1185">Reference proteome</keyword>
<evidence type="ECO:0000256" key="7">
    <source>
        <dbReference type="ARBA" id="ARBA00022833"/>
    </source>
</evidence>
<keyword evidence="7" id="KW-0862">Zinc</keyword>